<dbReference type="SUPFAM" id="SSF53474">
    <property type="entry name" value="alpha/beta-Hydrolases"/>
    <property type="match status" value="1"/>
</dbReference>
<evidence type="ECO:0000313" key="2">
    <source>
        <dbReference type="EMBL" id="AII04194.1"/>
    </source>
</evidence>
<name>A0A076ELA3_RHOOP</name>
<dbReference type="InterPro" id="IPR050309">
    <property type="entry name" value="Type-B_Carboxylest/Lipase"/>
</dbReference>
<organism evidence="2 3">
    <name type="scientific">Rhodococcus opacus</name>
    <name type="common">Nocardia opaca</name>
    <dbReference type="NCBI Taxonomy" id="37919"/>
    <lineage>
        <taxon>Bacteria</taxon>
        <taxon>Bacillati</taxon>
        <taxon>Actinomycetota</taxon>
        <taxon>Actinomycetes</taxon>
        <taxon>Mycobacteriales</taxon>
        <taxon>Nocardiaceae</taxon>
        <taxon>Rhodococcus</taxon>
    </lineage>
</organism>
<dbReference type="Gene3D" id="3.40.50.1820">
    <property type="entry name" value="alpha/beta hydrolase"/>
    <property type="match status" value="2"/>
</dbReference>
<dbReference type="Proteomes" id="UP000028488">
    <property type="component" value="Chromosome"/>
</dbReference>
<dbReference type="ESTHER" id="rhoop-a0a076ela3">
    <property type="family name" value="Carb_B_Bacteria"/>
</dbReference>
<feature type="domain" description="Carboxylesterase type B" evidence="1">
    <location>
        <begin position="7"/>
        <end position="291"/>
    </location>
</feature>
<accession>A0A076ELA3</accession>
<gene>
    <name evidence="2" type="ORF">EP51_06165</name>
</gene>
<dbReference type="AlphaFoldDB" id="A0A076ELA3"/>
<dbReference type="Pfam" id="PF00135">
    <property type="entry name" value="COesterase"/>
    <property type="match status" value="1"/>
</dbReference>
<dbReference type="InterPro" id="IPR029058">
    <property type="entry name" value="AB_hydrolase_fold"/>
</dbReference>
<dbReference type="PANTHER" id="PTHR11559">
    <property type="entry name" value="CARBOXYLESTERASE"/>
    <property type="match status" value="1"/>
</dbReference>
<evidence type="ECO:0000313" key="3">
    <source>
        <dbReference type="Proteomes" id="UP000028488"/>
    </source>
</evidence>
<dbReference type="EMBL" id="CP008947">
    <property type="protein sequence ID" value="AII04194.1"/>
    <property type="molecule type" value="Genomic_DNA"/>
</dbReference>
<reference evidence="2 3" key="1">
    <citation type="submission" date="2014-07" db="EMBL/GenBank/DDBJ databases">
        <title>Genome Sequence of Rhodococcus opacus Strain R7, a Biodegrader of Mono- and Polycyclic Aromatic Hydrocarbons.</title>
        <authorList>
            <person name="Di Gennaro P."/>
            <person name="Zampolli J."/>
            <person name="Presti I."/>
            <person name="Cappelletti M."/>
            <person name="D'Ursi P."/>
            <person name="Orro A."/>
            <person name="Mezzelani A."/>
            <person name="Milanesi L."/>
        </authorList>
    </citation>
    <scope>NUCLEOTIDE SEQUENCE [LARGE SCALE GENOMIC DNA]</scope>
    <source>
        <strain evidence="2 3">R7</strain>
    </source>
</reference>
<dbReference type="eggNOG" id="COG2272">
    <property type="taxonomic scope" value="Bacteria"/>
</dbReference>
<dbReference type="InterPro" id="IPR002018">
    <property type="entry name" value="CarbesteraseB"/>
</dbReference>
<protein>
    <submittedName>
        <fullName evidence="2">Carboxylesterase</fullName>
    </submittedName>
</protein>
<sequence length="402" mass="42927">MIRTAPIRYATARRFERPHMTTGPDWGGPSSGQICPQLPGRLSPVMGPNKTDLVQGEDCLNLSIATPGHDADARPVMVFLHGGAFNSGAGLMDWYDGSSLSAEADVVVVSVNYRLGVFGYLCLDGVSGGNLGLYDQVEALRWVKANIAGYGGDPGNVTVFGQSAGAVSIRLLMEIPDACGLFTRAIMQSGPGPDVVRPRELAEDVGRIFAENVGGDPRTASVAALLDAQRKTAAVWAERSGPVGAPPFSPVSGTDPLPVLGASFSENVQDLDVICGWNADDVSAFTGPGPDTVEITHRMLAEPLSEFRDRLVQAGARACTYRFDWRPRGSRYGATHCVELPLLLGTREAWEGSPMLGDTEWGEVELLGETLRRTWGRYAHTGVVEPEPGLPMAWDPAISHSL</sequence>
<evidence type="ECO:0000259" key="1">
    <source>
        <dbReference type="Pfam" id="PF00135"/>
    </source>
</evidence>
<proteinExistence type="predicted"/>